<dbReference type="RefSeq" id="XP_001834046.2">
    <property type="nucleotide sequence ID" value="XM_001833994.2"/>
</dbReference>
<protein>
    <recommendedName>
        <fullName evidence="3">Adenylate kinase</fullName>
    </recommendedName>
</protein>
<dbReference type="KEGG" id="cci:CC1G_11016"/>
<dbReference type="Gene3D" id="3.40.50.300">
    <property type="entry name" value="P-loop containing nucleotide triphosphate hydrolases"/>
    <property type="match status" value="1"/>
</dbReference>
<reference evidence="1 2" key="1">
    <citation type="journal article" date="2010" name="Proc. Natl. Acad. Sci. U.S.A.">
        <title>Insights into evolution of multicellular fungi from the assembled chromosomes of the mushroom Coprinopsis cinerea (Coprinus cinereus).</title>
        <authorList>
            <person name="Stajich J.E."/>
            <person name="Wilke S.K."/>
            <person name="Ahren D."/>
            <person name="Au C.H."/>
            <person name="Birren B.W."/>
            <person name="Borodovsky M."/>
            <person name="Burns C."/>
            <person name="Canback B."/>
            <person name="Casselton L.A."/>
            <person name="Cheng C.K."/>
            <person name="Deng J."/>
            <person name="Dietrich F.S."/>
            <person name="Fargo D.C."/>
            <person name="Farman M.L."/>
            <person name="Gathman A.C."/>
            <person name="Goldberg J."/>
            <person name="Guigo R."/>
            <person name="Hoegger P.J."/>
            <person name="Hooker J.B."/>
            <person name="Huggins A."/>
            <person name="James T.Y."/>
            <person name="Kamada T."/>
            <person name="Kilaru S."/>
            <person name="Kodira C."/>
            <person name="Kues U."/>
            <person name="Kupfer D."/>
            <person name="Kwan H.S."/>
            <person name="Lomsadze A."/>
            <person name="Li W."/>
            <person name="Lilly W.W."/>
            <person name="Ma L.J."/>
            <person name="Mackey A.J."/>
            <person name="Manning G."/>
            <person name="Martin F."/>
            <person name="Muraguchi H."/>
            <person name="Natvig D.O."/>
            <person name="Palmerini H."/>
            <person name="Ramesh M.A."/>
            <person name="Rehmeyer C.J."/>
            <person name="Roe B.A."/>
            <person name="Shenoy N."/>
            <person name="Stanke M."/>
            <person name="Ter-Hovhannisyan V."/>
            <person name="Tunlid A."/>
            <person name="Velagapudi R."/>
            <person name="Vision T.J."/>
            <person name="Zeng Q."/>
            <person name="Zolan M.E."/>
            <person name="Pukkila P.J."/>
        </authorList>
    </citation>
    <scope>NUCLEOTIDE SEQUENCE [LARGE SCALE GENOMIC DNA]</scope>
    <source>
        <strain evidence="2">Okayama-7 / 130 / ATCC MYA-4618 / FGSC 9003</strain>
    </source>
</reference>
<dbReference type="HOGENOM" id="CLU_092618_1_1_1"/>
<sequence>MSSQRPLLGDTNGQYRILVLGNSGSGKSTTARRLSRLLNIPHIALDALYFEPNWVESSTEVMVQKVRGALEDAGGSWVVDGDFMSKIGGLVLDATTDIVWLDPPLLLYFPRLMLRTFRRLLGWEAQCRPGCDETLSTFFSGENILLYALTVHRRKRRTYQEIMDLLGVGVGTDVHGRRMRRIGGWGTELEEWLGEVEKLSKGD</sequence>
<dbReference type="Proteomes" id="UP000001861">
    <property type="component" value="Unassembled WGS sequence"/>
</dbReference>
<dbReference type="PANTHER" id="PTHR37816">
    <property type="entry name" value="YALI0E33011P"/>
    <property type="match status" value="1"/>
</dbReference>
<dbReference type="VEuPathDB" id="FungiDB:CC1G_11016"/>
<dbReference type="OMA" id="WVLDGNY"/>
<dbReference type="GeneID" id="6010558"/>
<evidence type="ECO:0000313" key="2">
    <source>
        <dbReference type="Proteomes" id="UP000001861"/>
    </source>
</evidence>
<name>A8NIQ3_COPC7</name>
<evidence type="ECO:0008006" key="3">
    <source>
        <dbReference type="Google" id="ProtNLM"/>
    </source>
</evidence>
<dbReference type="InterPro" id="IPR027417">
    <property type="entry name" value="P-loop_NTPase"/>
</dbReference>
<dbReference type="PANTHER" id="PTHR37816:SF1">
    <property type="entry name" value="TOXIN"/>
    <property type="match status" value="1"/>
</dbReference>
<dbReference type="SUPFAM" id="SSF52540">
    <property type="entry name" value="P-loop containing nucleoside triphosphate hydrolases"/>
    <property type="match status" value="1"/>
</dbReference>
<keyword evidence="2" id="KW-1185">Reference proteome</keyword>
<dbReference type="InParanoid" id="A8NIQ3"/>
<dbReference type="EMBL" id="AACS02000010">
    <property type="protein sequence ID" value="EAU87738.2"/>
    <property type="molecule type" value="Genomic_DNA"/>
</dbReference>
<dbReference type="AlphaFoldDB" id="A8NIQ3"/>
<dbReference type="eggNOG" id="ENOG502SQXF">
    <property type="taxonomic scope" value="Eukaryota"/>
</dbReference>
<dbReference type="OrthoDB" id="65590at2759"/>
<evidence type="ECO:0000313" key="1">
    <source>
        <dbReference type="EMBL" id="EAU87738.2"/>
    </source>
</evidence>
<proteinExistence type="predicted"/>
<accession>A8NIQ3</accession>
<comment type="caution">
    <text evidence="1">The sequence shown here is derived from an EMBL/GenBank/DDBJ whole genome shotgun (WGS) entry which is preliminary data.</text>
</comment>
<gene>
    <name evidence="1" type="ORF">CC1G_11016</name>
</gene>
<organism evidence="1 2">
    <name type="scientific">Coprinopsis cinerea (strain Okayama-7 / 130 / ATCC MYA-4618 / FGSC 9003)</name>
    <name type="common">Inky cap fungus</name>
    <name type="synonym">Hormographiella aspergillata</name>
    <dbReference type="NCBI Taxonomy" id="240176"/>
    <lineage>
        <taxon>Eukaryota</taxon>
        <taxon>Fungi</taxon>
        <taxon>Dikarya</taxon>
        <taxon>Basidiomycota</taxon>
        <taxon>Agaricomycotina</taxon>
        <taxon>Agaricomycetes</taxon>
        <taxon>Agaricomycetidae</taxon>
        <taxon>Agaricales</taxon>
        <taxon>Agaricineae</taxon>
        <taxon>Psathyrellaceae</taxon>
        <taxon>Coprinopsis</taxon>
    </lineage>
</organism>
<dbReference type="InterPro" id="IPR052922">
    <property type="entry name" value="Cytidylate_Kinase-2"/>
</dbReference>